<comment type="subunit">
    <text evidence="19">Homodimer. The monomeric form is inactive while the homodimer is active.</text>
</comment>
<evidence type="ECO:0000256" key="1">
    <source>
        <dbReference type="ARBA" id="ARBA00004240"/>
    </source>
</evidence>
<evidence type="ECO:0000313" key="24">
    <source>
        <dbReference type="Proteomes" id="UP000011910"/>
    </source>
</evidence>
<keyword evidence="7" id="KW-0121">Carboxypeptidase</keyword>
<evidence type="ECO:0000256" key="2">
    <source>
        <dbReference type="ARBA" id="ARBA00004371"/>
    </source>
</evidence>
<evidence type="ECO:0000256" key="7">
    <source>
        <dbReference type="ARBA" id="ARBA00022645"/>
    </source>
</evidence>
<dbReference type="eggNOG" id="COG2234">
    <property type="taxonomic scope" value="Bacteria"/>
</dbReference>
<gene>
    <name evidence="23" type="ORF">ADICEAN_01343</name>
</gene>
<evidence type="ECO:0000256" key="9">
    <source>
        <dbReference type="ARBA" id="ARBA00022723"/>
    </source>
</evidence>
<evidence type="ECO:0000256" key="11">
    <source>
        <dbReference type="ARBA" id="ARBA00022801"/>
    </source>
</evidence>
<evidence type="ECO:0000259" key="22">
    <source>
        <dbReference type="Pfam" id="PF04389"/>
    </source>
</evidence>
<keyword evidence="11 23" id="KW-0378">Hydrolase</keyword>
<dbReference type="InterPro" id="IPR039866">
    <property type="entry name" value="CPQ"/>
</dbReference>
<keyword evidence="9" id="KW-0479">Metal-binding</keyword>
<dbReference type="RefSeq" id="WP_009194743.1">
    <property type="nucleotide sequence ID" value="NZ_AODQ01000024.1"/>
</dbReference>
<evidence type="ECO:0000256" key="13">
    <source>
        <dbReference type="ARBA" id="ARBA00022833"/>
    </source>
</evidence>
<comment type="subcellular location">
    <subcellularLocation>
        <location evidence="1">Endoplasmic reticulum</location>
    </subcellularLocation>
    <subcellularLocation>
        <location evidence="3">Golgi apparatus</location>
    </subcellularLocation>
    <subcellularLocation>
        <location evidence="2">Lysosome</location>
    </subcellularLocation>
    <subcellularLocation>
        <location evidence="4">Secreted</location>
    </subcellularLocation>
</comment>
<keyword evidence="13" id="KW-0862">Zinc</keyword>
<keyword evidence="23" id="KW-0031">Aminopeptidase</keyword>
<sequence length="422" mass="45937">MNYTRPQILQFAPVFLIFLFLTSPSAAQVPAQQPDSAATIRQIYDSALVQGHSYELLRQLTKDVGHRLSGSAGAERAVAWGRQQMMHYGFDTVWLQEVTVPHWERGKPEQVILRPEGSSRGGKPLQALALGGSAGTGPKGVQAQVVEVRSFEELEALGRAGVANKIVFFNYAMRPDFISTSRAYGDAAGYRVNGPSRAAKLGALGAVVRSMTTALDHVPHTGTTRFEEGVSPIPALAISTLDANMLSQALKTGKPQRLYLETHCRTLPDKISYNVIGELRGSEFPNKYITVGGHLDSWDVGEGAHDDGAGCVQAIEVLRILKAIGYTPRYTLRAVLFMNEENGLRGGNTYAAEARARARSMWPPWNRIRVALPPWALPLMAVMRPSPPLLPIRNCCTPTSCGISPEGVVVPILVRSSRRALC</sequence>
<evidence type="ECO:0000256" key="10">
    <source>
        <dbReference type="ARBA" id="ARBA00022729"/>
    </source>
</evidence>
<reference evidence="23 24" key="1">
    <citation type="journal article" date="2013" name="Genome Announc.">
        <title>Draft Genome Sequence of Cesiribacter andamanensis Strain AMV16T, Isolated from a Soil Sample from a Mud Volcano in the Andaman Islands, India.</title>
        <authorList>
            <person name="Shivaji S."/>
            <person name="Ara S."/>
            <person name="Begum Z."/>
            <person name="Srinivas T.N."/>
            <person name="Singh A."/>
            <person name="Kumar Pinnaka A."/>
        </authorList>
    </citation>
    <scope>NUCLEOTIDE SEQUENCE [LARGE SCALE GENOMIC DNA]</scope>
    <source>
        <strain evidence="23 24">AMV16</strain>
    </source>
</reference>
<keyword evidence="16" id="KW-0865">Zymogen</keyword>
<dbReference type="GO" id="GO:0046872">
    <property type="term" value="F:metal ion binding"/>
    <property type="evidence" value="ECO:0007669"/>
    <property type="project" value="UniProtKB-KW"/>
</dbReference>
<evidence type="ECO:0000256" key="5">
    <source>
        <dbReference type="ARBA" id="ARBA00014116"/>
    </source>
</evidence>
<dbReference type="PANTHER" id="PTHR12053">
    <property type="entry name" value="PROTEASE FAMILY M28 PLASMA GLUTAMATE CARBOXYPEPTIDASE-RELATED"/>
    <property type="match status" value="1"/>
</dbReference>
<evidence type="ECO:0000256" key="14">
    <source>
        <dbReference type="ARBA" id="ARBA00023034"/>
    </source>
</evidence>
<evidence type="ECO:0000256" key="18">
    <source>
        <dbReference type="ARBA" id="ARBA00023228"/>
    </source>
</evidence>
<feature type="chain" id="PRO_5004082778" description="Carboxypeptidase Q" evidence="21">
    <location>
        <begin position="28"/>
        <end position="422"/>
    </location>
</feature>
<feature type="signal peptide" evidence="21">
    <location>
        <begin position="1"/>
        <end position="27"/>
    </location>
</feature>
<keyword evidence="12" id="KW-0256">Endoplasmic reticulum</keyword>
<evidence type="ECO:0000256" key="19">
    <source>
        <dbReference type="ARBA" id="ARBA00025833"/>
    </source>
</evidence>
<evidence type="ECO:0000256" key="16">
    <source>
        <dbReference type="ARBA" id="ARBA00023145"/>
    </source>
</evidence>
<dbReference type="Proteomes" id="UP000011910">
    <property type="component" value="Unassembled WGS sequence"/>
</dbReference>
<keyword evidence="24" id="KW-1185">Reference proteome</keyword>
<dbReference type="GO" id="GO:0005576">
    <property type="term" value="C:extracellular region"/>
    <property type="evidence" value="ECO:0007669"/>
    <property type="project" value="UniProtKB-SubCell"/>
</dbReference>
<dbReference type="STRING" id="1279009.ADICEAN_01343"/>
<organism evidence="23 24">
    <name type="scientific">Cesiribacter andamanensis AMV16</name>
    <dbReference type="NCBI Taxonomy" id="1279009"/>
    <lineage>
        <taxon>Bacteria</taxon>
        <taxon>Pseudomonadati</taxon>
        <taxon>Bacteroidota</taxon>
        <taxon>Cytophagia</taxon>
        <taxon>Cytophagales</taxon>
        <taxon>Cesiribacteraceae</taxon>
        <taxon>Cesiribacter</taxon>
    </lineage>
</organism>
<dbReference type="EMBL" id="AODQ01000024">
    <property type="protein sequence ID" value="EMR03494.1"/>
    <property type="molecule type" value="Genomic_DNA"/>
</dbReference>
<evidence type="ECO:0000256" key="6">
    <source>
        <dbReference type="ARBA" id="ARBA00022525"/>
    </source>
</evidence>
<accession>M7NYM4</accession>
<keyword evidence="6" id="KW-0964">Secreted</keyword>
<dbReference type="PANTHER" id="PTHR12053:SF3">
    <property type="entry name" value="CARBOXYPEPTIDASE Q"/>
    <property type="match status" value="1"/>
</dbReference>
<evidence type="ECO:0000256" key="3">
    <source>
        <dbReference type="ARBA" id="ARBA00004555"/>
    </source>
</evidence>
<proteinExistence type="predicted"/>
<evidence type="ECO:0000256" key="8">
    <source>
        <dbReference type="ARBA" id="ARBA00022670"/>
    </source>
</evidence>
<name>M7NYM4_9BACT</name>
<protein>
    <recommendedName>
        <fullName evidence="5">Carboxypeptidase Q</fullName>
    </recommendedName>
    <alternativeName>
        <fullName evidence="20">Plasma glutamate carboxypeptidase</fullName>
    </alternativeName>
</protein>
<dbReference type="GO" id="GO:0070573">
    <property type="term" value="F:metallodipeptidase activity"/>
    <property type="evidence" value="ECO:0007669"/>
    <property type="project" value="InterPro"/>
</dbReference>
<dbReference type="GO" id="GO:0004177">
    <property type="term" value="F:aminopeptidase activity"/>
    <property type="evidence" value="ECO:0007669"/>
    <property type="project" value="UniProtKB-KW"/>
</dbReference>
<keyword evidence="18" id="KW-0458">Lysosome</keyword>
<evidence type="ECO:0000256" key="15">
    <source>
        <dbReference type="ARBA" id="ARBA00023049"/>
    </source>
</evidence>
<dbReference type="Gene3D" id="3.40.630.10">
    <property type="entry name" value="Zn peptidases"/>
    <property type="match status" value="1"/>
</dbReference>
<dbReference type="Pfam" id="PF04389">
    <property type="entry name" value="Peptidase_M28"/>
    <property type="match status" value="1"/>
</dbReference>
<dbReference type="AlphaFoldDB" id="M7NYM4"/>
<keyword evidence="10 21" id="KW-0732">Signal</keyword>
<evidence type="ECO:0000256" key="21">
    <source>
        <dbReference type="SAM" id="SignalP"/>
    </source>
</evidence>
<dbReference type="Gene3D" id="3.50.30.30">
    <property type="match status" value="1"/>
</dbReference>
<dbReference type="GO" id="GO:0006508">
    <property type="term" value="P:proteolysis"/>
    <property type="evidence" value="ECO:0007669"/>
    <property type="project" value="UniProtKB-KW"/>
</dbReference>
<dbReference type="InterPro" id="IPR007484">
    <property type="entry name" value="Peptidase_M28"/>
</dbReference>
<comment type="caution">
    <text evidence="23">The sequence shown here is derived from an EMBL/GenBank/DDBJ whole genome shotgun (WGS) entry which is preliminary data.</text>
</comment>
<dbReference type="GO" id="GO:0005764">
    <property type="term" value="C:lysosome"/>
    <property type="evidence" value="ECO:0007669"/>
    <property type="project" value="UniProtKB-SubCell"/>
</dbReference>
<keyword evidence="17" id="KW-0325">Glycoprotein</keyword>
<evidence type="ECO:0000256" key="17">
    <source>
        <dbReference type="ARBA" id="ARBA00023180"/>
    </source>
</evidence>
<evidence type="ECO:0000256" key="20">
    <source>
        <dbReference type="ARBA" id="ARBA00033328"/>
    </source>
</evidence>
<feature type="domain" description="Peptidase M28" evidence="22">
    <location>
        <begin position="274"/>
        <end position="353"/>
    </location>
</feature>
<keyword evidence="14" id="KW-0333">Golgi apparatus</keyword>
<dbReference type="GO" id="GO:0004180">
    <property type="term" value="F:carboxypeptidase activity"/>
    <property type="evidence" value="ECO:0007669"/>
    <property type="project" value="UniProtKB-KW"/>
</dbReference>
<evidence type="ECO:0000256" key="12">
    <source>
        <dbReference type="ARBA" id="ARBA00022824"/>
    </source>
</evidence>
<evidence type="ECO:0000313" key="23">
    <source>
        <dbReference type="EMBL" id="EMR03494.1"/>
    </source>
</evidence>
<dbReference type="PATRIC" id="fig|1279009.4.peg.1359"/>
<evidence type="ECO:0000256" key="4">
    <source>
        <dbReference type="ARBA" id="ARBA00004613"/>
    </source>
</evidence>
<keyword evidence="8" id="KW-0645">Protease</keyword>
<keyword evidence="15" id="KW-0482">Metalloprotease</keyword>
<dbReference type="SUPFAM" id="SSF53187">
    <property type="entry name" value="Zn-dependent exopeptidases"/>
    <property type="match status" value="1"/>
</dbReference>